<reference evidence="3 4" key="1">
    <citation type="submission" date="2016-10" db="EMBL/GenBank/DDBJ databases">
        <authorList>
            <person name="Varghese N."/>
            <person name="Submissions S."/>
        </authorList>
    </citation>
    <scope>NUCLEOTIDE SEQUENCE [LARGE SCALE GENOMIC DNA]</scope>
    <source>
        <strain evidence="1 4">WG2</strain>
        <strain evidence="2 3">WG5</strain>
    </source>
</reference>
<name>A0A1I0CJH7_9FIRM</name>
<sequence>MNILKISKNLNEKSKDYQIGQLQNYRVEINNLTRPGTYDIFSKRSIKFKNNYAYHSGGRKEMQVNIGFEPDREEFRAGFVFSIEPSRSLTEPVEIFEPKIKRFNEFLEKNYDKYSDLIMYYHDAVPKRSDNYPIEQIGDNLIERGMFIFFGKFYDKKAGDNLTDKEYDHVLELLSQMLEIYFYVETGDEKHL</sequence>
<dbReference type="RefSeq" id="WP_089720792.1">
    <property type="nucleotide sequence ID" value="NZ_FNBJ01000038.1"/>
</dbReference>
<dbReference type="EMBL" id="FOHG01000038">
    <property type="protein sequence ID" value="SET19766.1"/>
    <property type="molecule type" value="Genomic_DNA"/>
</dbReference>
<proteinExistence type="predicted"/>
<dbReference type="Proteomes" id="UP000198612">
    <property type="component" value="Unassembled WGS sequence"/>
</dbReference>
<accession>A0A1I0CJH7</accession>
<dbReference type="EMBL" id="FNBJ01000038">
    <property type="protein sequence ID" value="SDG01635.1"/>
    <property type="molecule type" value="Genomic_DNA"/>
</dbReference>
<dbReference type="AlphaFoldDB" id="A0A1I0CJH7"/>
<protein>
    <submittedName>
        <fullName evidence="2">Uncharacterized protein</fullName>
    </submittedName>
</protein>
<keyword evidence="4" id="KW-1185">Reference proteome</keyword>
<evidence type="ECO:0000313" key="1">
    <source>
        <dbReference type="EMBL" id="SDG01635.1"/>
    </source>
</evidence>
<evidence type="ECO:0000313" key="2">
    <source>
        <dbReference type="EMBL" id="SET19766.1"/>
    </source>
</evidence>
<dbReference type="Proteomes" id="UP000199519">
    <property type="component" value="Unassembled WGS sequence"/>
</dbReference>
<gene>
    <name evidence="1" type="ORF">SAMN04488598_13810</name>
    <name evidence="2" type="ORF">SAMN04515652_13810</name>
</gene>
<evidence type="ECO:0000313" key="3">
    <source>
        <dbReference type="Proteomes" id="UP000198612"/>
    </source>
</evidence>
<organism evidence="2 3">
    <name type="scientific">Halanaerobium congolense</name>
    <dbReference type="NCBI Taxonomy" id="54121"/>
    <lineage>
        <taxon>Bacteria</taxon>
        <taxon>Bacillati</taxon>
        <taxon>Bacillota</taxon>
        <taxon>Clostridia</taxon>
        <taxon>Halanaerobiales</taxon>
        <taxon>Halanaerobiaceae</taxon>
        <taxon>Halanaerobium</taxon>
    </lineage>
</organism>
<evidence type="ECO:0000313" key="4">
    <source>
        <dbReference type="Proteomes" id="UP000199519"/>
    </source>
</evidence>